<reference evidence="8" key="1">
    <citation type="submission" date="2010-12" db="EMBL/GenBank/DDBJ databases">
        <title>The genome sequence of Filifactor alocis strain ATCC 35896.</title>
        <authorList>
            <consortium name="The Broad Institute Genome Sequencing Platform"/>
            <person name="Ward D."/>
            <person name="Earl A."/>
            <person name="Feldgarden M."/>
            <person name="Young S.K."/>
            <person name="Gargeya S."/>
            <person name="Zeng Q."/>
            <person name="Alvarado L."/>
            <person name="Berlin A."/>
            <person name="Bochicchio J."/>
            <person name="Chapman S.B."/>
            <person name="Chen Z."/>
            <person name="Freedman E."/>
            <person name="Gellesch M."/>
            <person name="Goldberg J."/>
            <person name="Griggs A."/>
            <person name="Gujja S."/>
            <person name="Heilman E."/>
            <person name="Heiman D."/>
            <person name="Howarth C."/>
            <person name="Mehta T."/>
            <person name="Neiman D."/>
            <person name="Pearson M."/>
            <person name="Roberts A."/>
            <person name="Saif S."/>
            <person name="Shea T."/>
            <person name="Shenoy N."/>
            <person name="Sisk P."/>
            <person name="Stolte C."/>
            <person name="Sykes S."/>
            <person name="White J."/>
            <person name="Yandava C."/>
            <person name="Izard J."/>
            <person name="Blanton J.M."/>
            <person name="Baranova O.V."/>
            <person name="Tanner A.C."/>
            <person name="Dewhirst F.E."/>
            <person name="Haas B."/>
            <person name="Nusbaum C."/>
            <person name="Birren B."/>
        </authorList>
    </citation>
    <scope>NUCLEOTIDE SEQUENCE [LARGE SCALE GENOMIC DNA]</scope>
    <source>
        <strain evidence="8">ATCC 35896 / D40 B5</strain>
    </source>
</reference>
<dbReference type="GO" id="GO:0120159">
    <property type="term" value="F:rRNA pseudouridine synthase activity"/>
    <property type="evidence" value="ECO:0007669"/>
    <property type="project" value="UniProtKB-ARBA"/>
</dbReference>
<dbReference type="GO" id="GO:0005829">
    <property type="term" value="C:cytosol"/>
    <property type="evidence" value="ECO:0007669"/>
    <property type="project" value="UniProtKB-ARBA"/>
</dbReference>
<dbReference type="PANTHER" id="PTHR47683:SF2">
    <property type="entry name" value="RNA-BINDING S4 DOMAIN-CONTAINING PROTEIN"/>
    <property type="match status" value="1"/>
</dbReference>
<dbReference type="KEGG" id="faa:HMPREF0389_00758"/>
<dbReference type="PATRIC" id="fig|546269.5.peg.1245"/>
<dbReference type="PROSITE" id="PS50889">
    <property type="entry name" value="S4"/>
    <property type="match status" value="1"/>
</dbReference>
<dbReference type="FunFam" id="3.30.70.1560:FF:000001">
    <property type="entry name" value="Pseudouridine synthase"/>
    <property type="match status" value="1"/>
</dbReference>
<dbReference type="SUPFAM" id="SSF55120">
    <property type="entry name" value="Pseudouridine synthase"/>
    <property type="match status" value="1"/>
</dbReference>
<dbReference type="InterPro" id="IPR050343">
    <property type="entry name" value="RsuA_PseudoU_synthase"/>
</dbReference>
<protein>
    <recommendedName>
        <fullName evidence="5">Pseudouridine synthase</fullName>
        <ecNumber evidence="5">5.4.99.-</ecNumber>
    </recommendedName>
</protein>
<dbReference type="GO" id="GO:0000455">
    <property type="term" value="P:enzyme-directed rRNA pseudouridine synthesis"/>
    <property type="evidence" value="ECO:0007669"/>
    <property type="project" value="UniProtKB-ARBA"/>
</dbReference>
<dbReference type="InterPro" id="IPR002942">
    <property type="entry name" value="S4_RNA-bd"/>
</dbReference>
<dbReference type="Proteomes" id="UP000007468">
    <property type="component" value="Chromosome"/>
</dbReference>
<dbReference type="AlphaFoldDB" id="D6GPY4"/>
<dbReference type="Pfam" id="PF01479">
    <property type="entry name" value="S4"/>
    <property type="match status" value="1"/>
</dbReference>
<dbReference type="InterPro" id="IPR018496">
    <property type="entry name" value="PsdUridine_synth_RsuA/RluB_CS"/>
</dbReference>
<evidence type="ECO:0000256" key="3">
    <source>
        <dbReference type="ARBA" id="ARBA00023235"/>
    </source>
</evidence>
<dbReference type="Gene3D" id="3.30.70.580">
    <property type="entry name" value="Pseudouridine synthase I, catalytic domain, N-terminal subdomain"/>
    <property type="match status" value="1"/>
</dbReference>
<dbReference type="eggNOG" id="COG1187">
    <property type="taxonomic scope" value="Bacteria"/>
</dbReference>
<dbReference type="InterPro" id="IPR020094">
    <property type="entry name" value="TruA/RsuA/RluB/E/F_N"/>
</dbReference>
<keyword evidence="8" id="KW-1185">Reference proteome</keyword>
<dbReference type="Gene3D" id="3.10.290.10">
    <property type="entry name" value="RNA-binding S4 domain"/>
    <property type="match status" value="1"/>
</dbReference>
<dbReference type="SUPFAM" id="SSF55174">
    <property type="entry name" value="Alpha-L RNA-binding motif"/>
    <property type="match status" value="1"/>
</dbReference>
<dbReference type="EMBL" id="CP002390">
    <property type="protein sequence ID" value="EFE28837.1"/>
    <property type="molecule type" value="Genomic_DNA"/>
</dbReference>
<dbReference type="CDD" id="cd02870">
    <property type="entry name" value="PseudoU_synth_RsuA_like"/>
    <property type="match status" value="1"/>
</dbReference>
<evidence type="ECO:0000256" key="4">
    <source>
        <dbReference type="PROSITE-ProRule" id="PRU00182"/>
    </source>
</evidence>
<dbReference type="EC" id="5.4.99.-" evidence="5"/>
<dbReference type="STRING" id="546269.HMPREF0389_00758"/>
<dbReference type="GO" id="GO:0003723">
    <property type="term" value="F:RNA binding"/>
    <property type="evidence" value="ECO:0007669"/>
    <property type="project" value="UniProtKB-KW"/>
</dbReference>
<dbReference type="InterPro" id="IPR036986">
    <property type="entry name" value="S4_RNA-bd_sf"/>
</dbReference>
<proteinExistence type="inferred from homology"/>
<dbReference type="InterPro" id="IPR000748">
    <property type="entry name" value="PsdUridine_synth_RsuA/RluB/E/F"/>
</dbReference>
<dbReference type="Pfam" id="PF00849">
    <property type="entry name" value="PseudoU_synth_2"/>
    <property type="match status" value="1"/>
</dbReference>
<dbReference type="PANTHER" id="PTHR47683">
    <property type="entry name" value="PSEUDOURIDINE SYNTHASE FAMILY PROTEIN-RELATED"/>
    <property type="match status" value="1"/>
</dbReference>
<accession>D6GPY4</accession>
<dbReference type="OrthoDB" id="9807213at2"/>
<dbReference type="InterPro" id="IPR006145">
    <property type="entry name" value="PsdUridine_synth_RsuA/RluA"/>
</dbReference>
<dbReference type="PROSITE" id="PS01149">
    <property type="entry name" value="PSI_RSU"/>
    <property type="match status" value="1"/>
</dbReference>
<feature type="domain" description="RNA-binding S4" evidence="6">
    <location>
        <begin position="1"/>
        <end position="60"/>
    </location>
</feature>
<evidence type="ECO:0000313" key="7">
    <source>
        <dbReference type="EMBL" id="EFE28837.1"/>
    </source>
</evidence>
<organism evidence="7 8">
    <name type="scientific">Filifactor alocis (strain ATCC 35896 / CCUG 47790 / D40 B5)</name>
    <name type="common">Fusobacterium alocis</name>
    <dbReference type="NCBI Taxonomy" id="546269"/>
    <lineage>
        <taxon>Bacteria</taxon>
        <taxon>Bacillati</taxon>
        <taxon>Bacillota</taxon>
        <taxon>Clostridia</taxon>
        <taxon>Peptostreptococcales</taxon>
        <taxon>Filifactoraceae</taxon>
        <taxon>Filifactor</taxon>
    </lineage>
</organism>
<sequence>MRINQYIAHCGISSRRKADQLIEEGRVFVNGKKVTSPGMQVEEGNDMVKVDGKIISSEVNKVYYMLNKPLRYISAVSDDRGRNTVLELFRTKERIYPVGRLDYLSTGLLLLTNDGELANRLIHPRYHLEKTYFVQVKGDAPENLKERFQKGMFLDGYKTKPAELEFLGKRDGIIKYKVTLREGRNRQIRKMFEAARLKVVSLKRISMGDLYIGNLKEGEYRALTSKEVQYLKKVTGLKENKE</sequence>
<dbReference type="Gene3D" id="3.30.70.1560">
    <property type="entry name" value="Alpha-L RNA-binding motif"/>
    <property type="match status" value="1"/>
</dbReference>
<evidence type="ECO:0000256" key="5">
    <source>
        <dbReference type="RuleBase" id="RU003887"/>
    </source>
</evidence>
<evidence type="ECO:0000259" key="6">
    <source>
        <dbReference type="SMART" id="SM00363"/>
    </source>
</evidence>
<evidence type="ECO:0000313" key="8">
    <source>
        <dbReference type="Proteomes" id="UP000007468"/>
    </source>
</evidence>
<dbReference type="FunFam" id="3.10.290.10:FF:000003">
    <property type="entry name" value="Pseudouridine synthase"/>
    <property type="match status" value="1"/>
</dbReference>
<gene>
    <name evidence="7" type="ordered locus">HMPREF0389_00758</name>
</gene>
<dbReference type="SMART" id="SM00363">
    <property type="entry name" value="S4"/>
    <property type="match status" value="1"/>
</dbReference>
<keyword evidence="2 4" id="KW-0694">RNA-binding</keyword>
<dbReference type="InterPro" id="IPR020103">
    <property type="entry name" value="PsdUridine_synth_cat_dom_sf"/>
</dbReference>
<comment type="similarity">
    <text evidence="1 5">Belongs to the pseudouridine synthase RsuA family.</text>
</comment>
<dbReference type="RefSeq" id="WP_014262755.1">
    <property type="nucleotide sequence ID" value="NC_016630.1"/>
</dbReference>
<dbReference type="CDD" id="cd00165">
    <property type="entry name" value="S4"/>
    <property type="match status" value="1"/>
</dbReference>
<dbReference type="NCBIfam" id="TIGR00093">
    <property type="entry name" value="pseudouridine synthase"/>
    <property type="match status" value="1"/>
</dbReference>
<evidence type="ECO:0000256" key="1">
    <source>
        <dbReference type="ARBA" id="ARBA00008348"/>
    </source>
</evidence>
<keyword evidence="3 5" id="KW-0413">Isomerase</keyword>
<name>D6GPY4_FILAD</name>
<evidence type="ECO:0000256" key="2">
    <source>
        <dbReference type="ARBA" id="ARBA00022884"/>
    </source>
</evidence>
<dbReference type="InterPro" id="IPR042092">
    <property type="entry name" value="PsdUridine_s_RsuA/RluB/E/F_cat"/>
</dbReference>